<evidence type="ECO:0000256" key="1">
    <source>
        <dbReference type="SAM" id="SignalP"/>
    </source>
</evidence>
<dbReference type="AlphaFoldDB" id="A0A814N077"/>
<organism evidence="3 5">
    <name type="scientific">Adineta ricciae</name>
    <name type="common">Rotifer</name>
    <dbReference type="NCBI Taxonomy" id="249248"/>
    <lineage>
        <taxon>Eukaryota</taxon>
        <taxon>Metazoa</taxon>
        <taxon>Spiralia</taxon>
        <taxon>Gnathifera</taxon>
        <taxon>Rotifera</taxon>
        <taxon>Eurotatoria</taxon>
        <taxon>Bdelloidea</taxon>
        <taxon>Adinetida</taxon>
        <taxon>Adinetidae</taxon>
        <taxon>Adineta</taxon>
    </lineage>
</organism>
<name>A0A814N077_ADIRI</name>
<gene>
    <name evidence="3" type="ORF">EDS130_LOCUS19182</name>
    <name evidence="2" type="ORF">XAT740_LOCUS695</name>
</gene>
<dbReference type="EMBL" id="CAJNOR010000020">
    <property type="protein sequence ID" value="CAF0756339.1"/>
    <property type="molecule type" value="Genomic_DNA"/>
</dbReference>
<protein>
    <submittedName>
        <fullName evidence="3">Uncharacterized protein</fullName>
    </submittedName>
</protein>
<feature type="chain" id="PRO_5036410535" evidence="1">
    <location>
        <begin position="21"/>
        <end position="135"/>
    </location>
</feature>
<reference evidence="3" key="1">
    <citation type="submission" date="2021-02" db="EMBL/GenBank/DDBJ databases">
        <authorList>
            <person name="Nowell W R."/>
        </authorList>
    </citation>
    <scope>NUCLEOTIDE SEQUENCE</scope>
</reference>
<dbReference type="Proteomes" id="UP000663852">
    <property type="component" value="Unassembled WGS sequence"/>
</dbReference>
<evidence type="ECO:0000313" key="4">
    <source>
        <dbReference type="Proteomes" id="UP000663828"/>
    </source>
</evidence>
<comment type="caution">
    <text evidence="3">The sequence shown here is derived from an EMBL/GenBank/DDBJ whole genome shotgun (WGS) entry which is preliminary data.</text>
</comment>
<keyword evidence="4" id="KW-1185">Reference proteome</keyword>
<evidence type="ECO:0000313" key="5">
    <source>
        <dbReference type="Proteomes" id="UP000663852"/>
    </source>
</evidence>
<evidence type="ECO:0000313" key="2">
    <source>
        <dbReference type="EMBL" id="CAF0756339.1"/>
    </source>
</evidence>
<dbReference type="Proteomes" id="UP000663828">
    <property type="component" value="Unassembled WGS sequence"/>
</dbReference>
<evidence type="ECO:0000313" key="3">
    <source>
        <dbReference type="EMBL" id="CAF1085132.1"/>
    </source>
</evidence>
<keyword evidence="1" id="KW-0732">Signal</keyword>
<dbReference type="OrthoDB" id="10133051at2759"/>
<dbReference type="EMBL" id="CAJNOJ010000091">
    <property type="protein sequence ID" value="CAF1085132.1"/>
    <property type="molecule type" value="Genomic_DNA"/>
</dbReference>
<feature type="signal peptide" evidence="1">
    <location>
        <begin position="1"/>
        <end position="20"/>
    </location>
</feature>
<proteinExistence type="predicted"/>
<accession>A0A814N077</accession>
<sequence>MHYLSSCTFLLFILTAIVNARVPITSNSLSKDHDLQHHNAEATWDAEEDDVYEDDDVTESRENLCEQGMNMIVQHHDLAKLDPTLFLAYCPEYDQRLASVMKKYNSNNMDNKRQTLRRRELKKRLALRFLRKRMS</sequence>